<feature type="region of interest" description="Disordered" evidence="1">
    <location>
        <begin position="1"/>
        <end position="27"/>
    </location>
</feature>
<gene>
    <name evidence="3" type="primary">LOC112390906</name>
</gene>
<reference evidence="3" key="1">
    <citation type="submission" date="2025-08" db="UniProtKB">
        <authorList>
            <consortium name="RefSeq"/>
        </authorList>
    </citation>
    <scope>IDENTIFICATION</scope>
    <source>
        <tissue evidence="3">Meat</tissue>
    </source>
</reference>
<proteinExistence type="predicted"/>
<dbReference type="InParanoid" id="A0A341ACY4"/>
<sequence>MSPFSAGAQGPALAESPLQGSFSAGRLPVESVPETHALLSSLRGQRKDTWSQKHWDALPSSQKPWSLEPMVIKISGSCQEVPHVWTVAPYTQVPKGLPVIEEEEYGMKVTPVVSVEEGCSPEEATEPGSSTKVPMIVEPEDPEPEDRAAQPAWSRRVPQGPRAPLPPELLTQPGLISNSRRRPGPRGPPSDPALPLQTPPSTVRPHTLREGQEGRGST</sequence>
<accession>A0A341ACY4</accession>
<dbReference type="KEGG" id="nasi:112390906"/>
<dbReference type="AlphaFoldDB" id="A0A341ACY4"/>
<feature type="region of interest" description="Disordered" evidence="1">
    <location>
        <begin position="117"/>
        <end position="218"/>
    </location>
</feature>
<protein>
    <submittedName>
        <fullName evidence="3">Actin cytoskeleton-regulatory complex protein PAN1-like</fullName>
    </submittedName>
</protein>
<dbReference type="STRING" id="1706337.A0A341ACY4"/>
<feature type="compositionally biased region" description="Basic and acidic residues" evidence="1">
    <location>
        <begin position="207"/>
        <end position="218"/>
    </location>
</feature>
<keyword evidence="2" id="KW-1185">Reference proteome</keyword>
<evidence type="ECO:0000313" key="2">
    <source>
        <dbReference type="Proteomes" id="UP000252040"/>
    </source>
</evidence>
<name>A0A341ACY4_NEOAA</name>
<evidence type="ECO:0000256" key="1">
    <source>
        <dbReference type="SAM" id="MobiDB-lite"/>
    </source>
</evidence>
<evidence type="ECO:0000313" key="3">
    <source>
        <dbReference type="RefSeq" id="XP_024587759.1"/>
    </source>
</evidence>
<dbReference type="Proteomes" id="UP000252040">
    <property type="component" value="Unplaced"/>
</dbReference>
<organism evidence="2 3">
    <name type="scientific">Neophocaena asiaeorientalis asiaeorientalis</name>
    <name type="common">Yangtze finless porpoise</name>
    <name type="synonym">Neophocaena phocaenoides subsp. asiaeorientalis</name>
    <dbReference type="NCBI Taxonomy" id="1706337"/>
    <lineage>
        <taxon>Eukaryota</taxon>
        <taxon>Metazoa</taxon>
        <taxon>Chordata</taxon>
        <taxon>Craniata</taxon>
        <taxon>Vertebrata</taxon>
        <taxon>Euteleostomi</taxon>
        <taxon>Mammalia</taxon>
        <taxon>Eutheria</taxon>
        <taxon>Laurasiatheria</taxon>
        <taxon>Artiodactyla</taxon>
        <taxon>Whippomorpha</taxon>
        <taxon>Cetacea</taxon>
        <taxon>Odontoceti</taxon>
        <taxon>Phocoenidae</taxon>
        <taxon>Neophocaena</taxon>
    </lineage>
</organism>
<dbReference type="GeneID" id="112390906"/>
<dbReference type="RefSeq" id="XP_024587759.1">
    <property type="nucleotide sequence ID" value="XM_024731991.1"/>
</dbReference>